<name>A0A930UBI8_9GAMM</name>
<reference evidence="3" key="1">
    <citation type="submission" date="2020-10" db="EMBL/GenBank/DDBJ databases">
        <title>An improved Amphimedon queenslandica hologenome assembly reveals how three proteobacterial symbionts can extend the metabolic phenotypic of their marine sponge host.</title>
        <authorList>
            <person name="Degnan B."/>
            <person name="Degnan S."/>
            <person name="Xiang X."/>
        </authorList>
    </citation>
    <scope>NUCLEOTIDE SEQUENCE</scope>
    <source>
        <strain evidence="3">AqS2</strain>
    </source>
</reference>
<proteinExistence type="predicted"/>
<organism evidence="3 4">
    <name type="scientific">Candidatus Amphirhobacter heronislandensis</name>
    <dbReference type="NCBI Taxonomy" id="1732024"/>
    <lineage>
        <taxon>Bacteria</taxon>
        <taxon>Pseudomonadati</taxon>
        <taxon>Pseudomonadota</taxon>
        <taxon>Gammaproteobacteria</taxon>
        <taxon>Candidatus Tethybacterales</taxon>
        <taxon>Candidatus Tethybacteraceae</taxon>
        <taxon>Candidatus Amphirhobacter</taxon>
    </lineage>
</organism>
<evidence type="ECO:0008006" key="5">
    <source>
        <dbReference type="Google" id="ProtNLM"/>
    </source>
</evidence>
<evidence type="ECO:0000313" key="4">
    <source>
        <dbReference type="Proteomes" id="UP000604381"/>
    </source>
</evidence>
<dbReference type="SUPFAM" id="SSF103515">
    <property type="entry name" value="Autotransporter"/>
    <property type="match status" value="1"/>
</dbReference>
<sequence length="2074" mass="222584">MAGRIRKEAAGLLLWTAAATAALLAGTAAQAQDTSTRLPSSTHGHVTETGEIHSAAVLRRNGSPKYLGLIYNRATSACKHYDVKLAQSVPDYVLIGLYGNDGSRKGSLGRSFANVNMNGFANGEHIRLYFDANPDVPLNKSAQHFIVEATPNALGCPSSPGDEVRSSFAVYYDSWTVGQYESMQQTQWLTRNHTTQRHNGLRIARSHPACSEIRYDLAKVTHRGTVVFDLNTSNRYWYNTLVRLRVGSTSNKGASWSGVGNGELALGLGQASNGNQERVVMVVKDNQIYNQNTNVQGDHEFGVWVSCQSNPAISKAYVEGTLVIREWRGSFTNGPGHQDNASRTFLWSEVEGPYAQEGGVDTGIRWNRIHDGGCSVRAYLTHRFGALRSKGDAIYFSLRPIVYNRINGIVNQPVLVGEAANAHRQIDINPGDMALGLFINTEVNGSSLRQRFANTDRLTLSIGFEGYLKNPETGKIGDSGLHRSCSGVHRKTGGSAWKVTISRFRVHPHPVTASGIPGVRHNSEPAGPFLNAGTPPSGIAVGLHSWASGRVHNNMTITDPYDSNAQACKSYDYRTLTGGNWTYWREYYYHNNVSGDSGDSGRIVANSPTDHQFIRLHFHHMPGAGVHHVTVEFNETSGQPNCDQNHKVTLGYTITVVNRYAWRAGPEDATRGDFFPNSLTAALANGPADTGVRIDRSSKACREGDVELLGTGSNLFELQKYYRSFNGPDGRDQVASEGSAGSAVTDVKMGSEDTTELERDYHVRLFFKQDAAVAAGGEYTVEVEVEPSSSCSGNAGLPNAMTLTYAFTVNDDALAAWETGALDRTAPLPAASNYFIPAYLSSISRPTPTGINIHRITSECTFVNLDIDADNAEHFELYMMNKGQVLYNAGGGSSRTGAVMSKEYGRYAGLFFKKNAPIQAGAHTISITLSQDRTVCLPPAHLAPTTVLVYTLTLRDAQWQVGRADNAQARVAAKAGLDGLTQHADTGVRIQRSSPLCSDTVVSLSGPNAANFQLYGQTYAGIDGTPANSTIPVLSDVSGATITLNMREGGDKSYARLQFKPNLTWDEQVMRVSVEVSSASYCGHANAVPDPQTLGYALTITNAAWANQGEHVDYQPRALFAGDFAATSVPFYSGIAFHRSPSDCRRIDVRLDSAPSYLFLARYQGSRPASTAALSNITMDSGAGINNHNVRLFFSEQSTVPTGLLTVNLIATTNSGCATGGGVSFTTAWVLTIVSGSGVAWEARAQHSDSAAREFDASDLEASNVPTFTGLSFNRSPSRCPHVDFTLVSPPAYLEASLHRENGSAVTSGNPEDRFTSIPMDDDSDFVFNDHVRLYFKANAAVPAGTVAVTIEASESTTLCSNEANPFTVAWAMTITSATGTTTTTTGPVTPTMTVTASKWTRLSNRDVPVQTQFYAPAELAASNSPTDTGLSFHRSANTCRFVDVAMSGSSAVELVRYDANGQPASSTALRNIRMENRHADDNHLKLFYKANAAVTANSTLDVTLIATPNATSCSGVDLDPLTVSWSLLIDGSPPPPTARLVRARSTYYVSDQATGNVGITIEISGSRPMEGQILTTPSGKFGLVTIGAQNGNRLVVALEVASNARLTLGNTIAVRVEGVDRLDRSLSSNIVAFNIVIGDPGSAANLPTLNIDVGSRGIRSAGAHAIESVLDRPLPSGFSGFLEMLQNKEQELESGDIDLREFLAGQSFAMPLRNANGDASAFGFWMQAELASIEDDKTSADDSLTYEGDIFNAAFGLDYRFSAFAAGVGYGIHNLETDYREGASEGTYKMDLGVILPYISFDTVGGRLALAGGVGSGEVKTSAGDEKEETRDAEYTSYAFGYRHTLGEAADKFRIKGLLSNSSLDVDELDVDSEPLDSDGGSLRLALAYVREIEFDATGGVVSPGIEFAYSTNWGDGNTGATYGVAGNVGVKVDRLDIDGSYRYARGEESTVSGIVVGFRLSQGFGNLGLGLEARPSYGLDSTDALLSDDFELNAGALPKAELGLRTLVRMSYGLPVRGGVLTPYGGYEIRGGDDVATELGLRLGTGGERRWALGWRQDAAGDDEVKIEYWLQ</sequence>
<feature type="signal peptide" evidence="2">
    <location>
        <begin position="1"/>
        <end position="31"/>
    </location>
</feature>
<feature type="chain" id="PRO_5037966806" description="Autotransporter domain-containing protein" evidence="2">
    <location>
        <begin position="32"/>
        <end position="2074"/>
    </location>
</feature>
<evidence type="ECO:0000256" key="1">
    <source>
        <dbReference type="SAM" id="MobiDB-lite"/>
    </source>
</evidence>
<dbReference type="InterPro" id="IPR036709">
    <property type="entry name" value="Autotransporte_beta_dom_sf"/>
</dbReference>
<dbReference type="EMBL" id="JADHEI010000009">
    <property type="protein sequence ID" value="MBF2734548.1"/>
    <property type="molecule type" value="Genomic_DNA"/>
</dbReference>
<protein>
    <recommendedName>
        <fullName evidence="5">Autotransporter domain-containing protein</fullName>
    </recommendedName>
</protein>
<keyword evidence="2" id="KW-0732">Signal</keyword>
<keyword evidence="4" id="KW-1185">Reference proteome</keyword>
<evidence type="ECO:0000313" key="3">
    <source>
        <dbReference type="EMBL" id="MBF2734548.1"/>
    </source>
</evidence>
<dbReference type="Proteomes" id="UP000604381">
    <property type="component" value="Unassembled WGS sequence"/>
</dbReference>
<evidence type="ECO:0000256" key="2">
    <source>
        <dbReference type="SAM" id="SignalP"/>
    </source>
</evidence>
<comment type="caution">
    <text evidence="3">The sequence shown here is derived from an EMBL/GenBank/DDBJ whole genome shotgun (WGS) entry which is preliminary data.</text>
</comment>
<feature type="region of interest" description="Disordered" evidence="1">
    <location>
        <begin position="729"/>
        <end position="751"/>
    </location>
</feature>
<gene>
    <name evidence="3" type="ORF">ISN26_00380</name>
</gene>
<accession>A0A930UBI8</accession>